<gene>
    <name evidence="6" type="ORF">B8V81_3102</name>
</gene>
<dbReference type="PRINTS" id="PR00368">
    <property type="entry name" value="FADPNR"/>
</dbReference>
<evidence type="ECO:0000256" key="1">
    <source>
        <dbReference type="ARBA" id="ARBA00001974"/>
    </source>
</evidence>
<dbReference type="InterPro" id="IPR036188">
    <property type="entry name" value="FAD/NAD-bd_sf"/>
</dbReference>
<dbReference type="InterPro" id="IPR004792">
    <property type="entry name" value="BaiN-like"/>
</dbReference>
<evidence type="ECO:0000259" key="5">
    <source>
        <dbReference type="Pfam" id="PF22780"/>
    </source>
</evidence>
<sequence length="436" mass="46858">MASKDRFDVIIIGGGPSGLMAAAAAGREGARVLLLDKGSKLGRKLAISGGGRCNVTNNKEPQELIRYIPGNGKFLHSALSEFGSREIIGFFEALGIRLKEEDRGRMFPVSDKAKTVVDALVASVRSSGVETRLNEKAAGLLIADGRIRGVRLSDGQELRSAAVVVATGGKSVPHTGSTGDAYPWAEAAGHSVTELYPTEVPLTSAEPFIRDRRLQGLSLRGVVLTVWSAKDKRLTEQEGDMIFTHFGLSGPAALRCSQFVVKERKKSGAPEVRITADLFPDRSADELYGELLALAAAEPRKAFKNVLPPLMQERMAEFSLERSGIDPAVTYDNLNRSLLQDYARLLKALPILVNGTLSIEEAFVTGGGVNLKEIHPKTMGSKLVHGLYFCGEVLDLHGFTGGYNITSAFTTGRHAGLSAALQALEDRAEAQRSRSE</sequence>
<keyword evidence="3" id="KW-0274">FAD</keyword>
<organism evidence="6 7">
    <name type="scientific">Paenibacillus pasadenensis</name>
    <dbReference type="NCBI Taxonomy" id="217090"/>
    <lineage>
        <taxon>Bacteria</taxon>
        <taxon>Bacillati</taxon>
        <taxon>Bacillota</taxon>
        <taxon>Bacilli</taxon>
        <taxon>Bacillales</taxon>
        <taxon>Paenibacillaceae</taxon>
        <taxon>Paenibacillus</taxon>
    </lineage>
</organism>
<feature type="domain" description="RsdA/BaiN/AoA(So)-like insert" evidence="5">
    <location>
        <begin position="196"/>
        <end position="364"/>
    </location>
</feature>
<comment type="cofactor">
    <cofactor evidence="1">
        <name>FAD</name>
        <dbReference type="ChEBI" id="CHEBI:57692"/>
    </cofactor>
</comment>
<dbReference type="Gene3D" id="2.40.30.10">
    <property type="entry name" value="Translation factors"/>
    <property type="match status" value="1"/>
</dbReference>
<reference evidence="6 7" key="1">
    <citation type="submission" date="2017-05" db="EMBL/GenBank/DDBJ databases">
        <title>Functional genome analysis of Paenibacillus pasadenensis strain R16: insights on endophytic life style and antifungal activity.</title>
        <authorList>
            <person name="Passera A."/>
            <person name="Marcolungo L."/>
            <person name="Casati P."/>
            <person name="Brasca M."/>
            <person name="Quaglino F."/>
            <person name="Delledonne M."/>
        </authorList>
    </citation>
    <scope>NUCLEOTIDE SEQUENCE [LARGE SCALE GENOMIC DNA]</scope>
    <source>
        <strain evidence="6 7">R16</strain>
    </source>
</reference>
<evidence type="ECO:0000313" key="6">
    <source>
        <dbReference type="EMBL" id="PLT44671.1"/>
    </source>
</evidence>
<protein>
    <submittedName>
        <fullName evidence="6">NAD(FAD)-utilizing dehydrogenase</fullName>
    </submittedName>
</protein>
<evidence type="ECO:0000313" key="7">
    <source>
        <dbReference type="Proteomes" id="UP000234789"/>
    </source>
</evidence>
<dbReference type="SUPFAM" id="SSF51905">
    <property type="entry name" value="FAD/NAD(P)-binding domain"/>
    <property type="match status" value="1"/>
</dbReference>
<dbReference type="OrthoDB" id="9773233at2"/>
<dbReference type="EMBL" id="NFEZ01000004">
    <property type="protein sequence ID" value="PLT44671.1"/>
    <property type="molecule type" value="Genomic_DNA"/>
</dbReference>
<dbReference type="Gene3D" id="1.10.8.260">
    <property type="entry name" value="HI0933 insert domain-like"/>
    <property type="match status" value="1"/>
</dbReference>
<dbReference type="AlphaFoldDB" id="A0A2N5N2W1"/>
<dbReference type="InterPro" id="IPR055178">
    <property type="entry name" value="RsdA/BaiN/AoA(So)-like_dom"/>
</dbReference>
<keyword evidence="2" id="KW-0285">Flavoprotein</keyword>
<dbReference type="Pfam" id="PF03486">
    <property type="entry name" value="HI0933_like"/>
    <property type="match status" value="1"/>
</dbReference>
<proteinExistence type="predicted"/>
<feature type="domain" description="RsdA/BaiN/AoA(So)-like Rossmann fold-like" evidence="4">
    <location>
        <begin position="8"/>
        <end position="416"/>
    </location>
</feature>
<dbReference type="Pfam" id="PF22780">
    <property type="entry name" value="HI0933_like_1st"/>
    <property type="match status" value="1"/>
</dbReference>
<evidence type="ECO:0000256" key="3">
    <source>
        <dbReference type="ARBA" id="ARBA00022827"/>
    </source>
</evidence>
<keyword evidence="7" id="KW-1185">Reference proteome</keyword>
<dbReference type="RefSeq" id="WP_028597878.1">
    <property type="nucleotide sequence ID" value="NZ_BIMM01000029.1"/>
</dbReference>
<accession>A0A2N5N2W1</accession>
<dbReference type="PANTHER" id="PTHR42887">
    <property type="entry name" value="OS12G0638800 PROTEIN"/>
    <property type="match status" value="1"/>
</dbReference>
<dbReference type="NCBIfam" id="TIGR00275">
    <property type="entry name" value="aminoacetone oxidase family FAD-binding enzyme"/>
    <property type="match status" value="1"/>
</dbReference>
<comment type="caution">
    <text evidence="6">The sequence shown here is derived from an EMBL/GenBank/DDBJ whole genome shotgun (WGS) entry which is preliminary data.</text>
</comment>
<dbReference type="Proteomes" id="UP000234789">
    <property type="component" value="Unassembled WGS sequence"/>
</dbReference>
<dbReference type="SUPFAM" id="SSF160996">
    <property type="entry name" value="HI0933 insert domain-like"/>
    <property type="match status" value="1"/>
</dbReference>
<evidence type="ECO:0000259" key="4">
    <source>
        <dbReference type="Pfam" id="PF03486"/>
    </source>
</evidence>
<evidence type="ECO:0000256" key="2">
    <source>
        <dbReference type="ARBA" id="ARBA00022630"/>
    </source>
</evidence>
<name>A0A2N5N2W1_9BACL</name>
<dbReference type="Gene3D" id="3.50.50.60">
    <property type="entry name" value="FAD/NAD(P)-binding domain"/>
    <property type="match status" value="1"/>
</dbReference>
<dbReference type="PANTHER" id="PTHR42887:SF2">
    <property type="entry name" value="OS12G0638800 PROTEIN"/>
    <property type="match status" value="1"/>
</dbReference>
<dbReference type="InterPro" id="IPR023166">
    <property type="entry name" value="BaiN-like_dom_sf"/>
</dbReference>
<dbReference type="PRINTS" id="PR00411">
    <property type="entry name" value="PNDRDTASEI"/>
</dbReference>
<dbReference type="InterPro" id="IPR057661">
    <property type="entry name" value="RsdA/BaiN/AoA(So)_Rossmann"/>
</dbReference>